<evidence type="ECO:0000313" key="2">
    <source>
        <dbReference type="Proteomes" id="UP000436016"/>
    </source>
</evidence>
<proteinExistence type="predicted"/>
<evidence type="ECO:0000313" key="1">
    <source>
        <dbReference type="EMBL" id="MXU65453.1"/>
    </source>
</evidence>
<dbReference type="InterPro" id="IPR038084">
    <property type="entry name" value="PduO/GlcC-like_sf"/>
</dbReference>
<reference evidence="1 2" key="1">
    <citation type="submission" date="2019-12" db="EMBL/GenBank/DDBJ databases">
        <title>Strain KN286 was isolated from seawater, which was collected from Caroline Seamount in the tropical western Pacific.</title>
        <authorList>
            <person name="Wang Q."/>
        </authorList>
    </citation>
    <scope>NUCLEOTIDE SEQUENCE [LARGE SCALE GENOMIC DNA]</scope>
    <source>
        <strain evidence="1 2">KN286</strain>
    </source>
</reference>
<dbReference type="EMBL" id="WUWG01000003">
    <property type="protein sequence ID" value="MXU65453.1"/>
    <property type="molecule type" value="Genomic_DNA"/>
</dbReference>
<dbReference type="RefSeq" id="WP_160853944.1">
    <property type="nucleotide sequence ID" value="NZ_WUWG01000003.1"/>
</dbReference>
<gene>
    <name evidence="1" type="ORF">GSH16_08330</name>
</gene>
<dbReference type="PANTHER" id="PTHR34309">
    <property type="entry name" value="SLR1406 PROTEIN"/>
    <property type="match status" value="1"/>
</dbReference>
<comment type="caution">
    <text evidence="1">The sequence shown here is derived from an EMBL/GenBank/DDBJ whole genome shotgun (WGS) entry which is preliminary data.</text>
</comment>
<sequence length="142" mass="14153">MSAALTLAEAKSVIAAVQAHGRAERMEPLSVLVLDAGGHPLAFERGDGTPPGHFTIAQAKAHGCLMIHAGGTAIEERAAAGDPFMQAAPTLFGGRFVACRGGMLILRDGTVVGALGVTGDTSENDLAAGLAGLDACGFGAEG</sequence>
<organism evidence="1 2">
    <name type="scientific">Oceanomicrobium pacificus</name>
    <dbReference type="NCBI Taxonomy" id="2692916"/>
    <lineage>
        <taxon>Bacteria</taxon>
        <taxon>Pseudomonadati</taxon>
        <taxon>Pseudomonadota</taxon>
        <taxon>Alphaproteobacteria</taxon>
        <taxon>Rhodobacterales</taxon>
        <taxon>Paracoccaceae</taxon>
        <taxon>Oceanomicrobium</taxon>
    </lineage>
</organism>
<name>A0A6B0TWR4_9RHOB</name>
<dbReference type="Proteomes" id="UP000436016">
    <property type="component" value="Unassembled WGS sequence"/>
</dbReference>
<dbReference type="AlphaFoldDB" id="A0A6B0TWR4"/>
<dbReference type="InterPro" id="IPR052517">
    <property type="entry name" value="GlcG_carb_metab_protein"/>
</dbReference>
<protein>
    <submittedName>
        <fullName evidence="1">Heme-binding protein</fullName>
    </submittedName>
</protein>
<dbReference type="PANTHER" id="PTHR34309:SF10">
    <property type="entry name" value="SLR1406 PROTEIN"/>
    <property type="match status" value="1"/>
</dbReference>
<dbReference type="Gene3D" id="3.30.450.150">
    <property type="entry name" value="Haem-degrading domain"/>
    <property type="match status" value="1"/>
</dbReference>
<dbReference type="Pfam" id="PF03928">
    <property type="entry name" value="HbpS-like"/>
    <property type="match status" value="1"/>
</dbReference>
<accession>A0A6B0TWR4</accession>
<dbReference type="InterPro" id="IPR005624">
    <property type="entry name" value="PduO/GlcC-like"/>
</dbReference>
<keyword evidence="2" id="KW-1185">Reference proteome</keyword>
<dbReference type="SUPFAM" id="SSF143744">
    <property type="entry name" value="GlcG-like"/>
    <property type="match status" value="1"/>
</dbReference>